<dbReference type="InterPro" id="IPR004950">
    <property type="entry name" value="DUF267_CAE_spp"/>
</dbReference>
<evidence type="ECO:0000313" key="2">
    <source>
        <dbReference type="Proteomes" id="UP000887540"/>
    </source>
</evidence>
<dbReference type="WBParaSite" id="ACRNAN_scaffold2260.g6798.t1">
    <property type="protein sequence ID" value="ACRNAN_scaffold2260.g6798.t1"/>
    <property type="gene ID" value="ACRNAN_scaffold2260.g6798"/>
</dbReference>
<keyword evidence="1" id="KW-0472">Membrane</keyword>
<keyword evidence="1" id="KW-1133">Transmembrane helix</keyword>
<dbReference type="PANTHER" id="PTHR31930:SF1">
    <property type="entry name" value="SERPENTINE RECEPTOR, CLASS R"/>
    <property type="match status" value="1"/>
</dbReference>
<sequence length="233" mass="27251">MTTTAIFGPFLRVSKATLVMFNLDQSPKKETKSKIIKFVFLLIALAPIAVLSYFFFTINWAWVYIFTFLSMQGIFSIVVLYNKNRKQFFEKYTKKLMLLTKDPETLHQNKIKQSQLFMGIFMAYFFFCVGCSGVENVIEYGNYMANLTNSTNATNVTGQFRQSIFENLDLFFINLLVTYWSTFISGITLAFMILSYKPIVEIYTKFNNDLKKSFEEQEFDVISHQKTLSFFLF</sequence>
<keyword evidence="1" id="KW-0812">Transmembrane</keyword>
<feature type="transmembrane region" description="Helical" evidence="1">
    <location>
        <begin position="116"/>
        <end position="138"/>
    </location>
</feature>
<feature type="transmembrane region" description="Helical" evidence="1">
    <location>
        <begin position="171"/>
        <end position="196"/>
    </location>
</feature>
<reference evidence="3" key="1">
    <citation type="submission" date="2022-11" db="UniProtKB">
        <authorList>
            <consortium name="WormBaseParasite"/>
        </authorList>
    </citation>
    <scope>IDENTIFICATION</scope>
</reference>
<protein>
    <submittedName>
        <fullName evidence="3">Uncharacterized protein</fullName>
    </submittedName>
</protein>
<evidence type="ECO:0000313" key="3">
    <source>
        <dbReference type="WBParaSite" id="ACRNAN_scaffold2260.g6798.t1"/>
    </source>
</evidence>
<organism evidence="2 3">
    <name type="scientific">Acrobeloides nanus</name>
    <dbReference type="NCBI Taxonomy" id="290746"/>
    <lineage>
        <taxon>Eukaryota</taxon>
        <taxon>Metazoa</taxon>
        <taxon>Ecdysozoa</taxon>
        <taxon>Nematoda</taxon>
        <taxon>Chromadorea</taxon>
        <taxon>Rhabditida</taxon>
        <taxon>Tylenchina</taxon>
        <taxon>Cephalobomorpha</taxon>
        <taxon>Cephaloboidea</taxon>
        <taxon>Cephalobidae</taxon>
        <taxon>Acrobeloides</taxon>
    </lineage>
</organism>
<dbReference type="Proteomes" id="UP000887540">
    <property type="component" value="Unplaced"/>
</dbReference>
<feature type="transmembrane region" description="Helical" evidence="1">
    <location>
        <begin position="62"/>
        <end position="81"/>
    </location>
</feature>
<feature type="transmembrane region" description="Helical" evidence="1">
    <location>
        <begin position="35"/>
        <end position="56"/>
    </location>
</feature>
<accession>A0A914DCH7</accession>
<name>A0A914DCH7_9BILA</name>
<keyword evidence="2" id="KW-1185">Reference proteome</keyword>
<dbReference type="AlphaFoldDB" id="A0A914DCH7"/>
<evidence type="ECO:0000256" key="1">
    <source>
        <dbReference type="SAM" id="Phobius"/>
    </source>
</evidence>
<proteinExistence type="predicted"/>
<dbReference type="PANTHER" id="PTHR31930">
    <property type="entry name" value="SERPENTINE RECEPTOR, CLASS R"/>
    <property type="match status" value="1"/>
</dbReference>